<dbReference type="Gene3D" id="3.40.1420.30">
    <property type="match status" value="1"/>
</dbReference>
<name>A0A1T5A766_9FLAO</name>
<protein>
    <submittedName>
        <fullName evidence="2">Putative beta-lactamase-inhibitor-like, PepSY-like</fullName>
    </submittedName>
</protein>
<dbReference type="InterPro" id="IPR021533">
    <property type="entry name" value="PepSY-like"/>
</dbReference>
<feature type="domain" description="Putative beta-lactamase-inhibitor-like PepSY-like" evidence="1">
    <location>
        <begin position="55"/>
        <end position="134"/>
    </location>
</feature>
<accession>A0A1T5A766</accession>
<sequence>MKKLFITGLLIFFGLTFGHAQKSELPEMVSAYVSQLFPNEKIKTVEVDKRDYWETYEIKMSGGTELSFDQNNQPTEIKCKNGIPASALPLNIAGYITKNHPNIKILEYEMDEEGHEVELESGEELEFDSEGNFVEID</sequence>
<gene>
    <name evidence="2" type="ORF">SAMN05660776_0260</name>
</gene>
<dbReference type="Pfam" id="PF11396">
    <property type="entry name" value="PepSY_like"/>
    <property type="match status" value="1"/>
</dbReference>
<dbReference type="SUPFAM" id="SSF160574">
    <property type="entry name" value="BT0923-like"/>
    <property type="match status" value="1"/>
</dbReference>
<dbReference type="Proteomes" id="UP000190230">
    <property type="component" value="Unassembled WGS sequence"/>
</dbReference>
<proteinExistence type="predicted"/>
<dbReference type="OrthoDB" id="710080at2"/>
<evidence type="ECO:0000313" key="3">
    <source>
        <dbReference type="Proteomes" id="UP000190230"/>
    </source>
</evidence>
<evidence type="ECO:0000313" key="2">
    <source>
        <dbReference type="EMBL" id="SKB30872.1"/>
    </source>
</evidence>
<keyword evidence="3" id="KW-1185">Reference proteome</keyword>
<evidence type="ECO:0000259" key="1">
    <source>
        <dbReference type="Pfam" id="PF11396"/>
    </source>
</evidence>
<dbReference type="EMBL" id="FUYY01000001">
    <property type="protein sequence ID" value="SKB30872.1"/>
    <property type="molecule type" value="Genomic_DNA"/>
</dbReference>
<dbReference type="STRING" id="241145.SAMN05660776_0260"/>
<reference evidence="3" key="1">
    <citation type="submission" date="2017-02" db="EMBL/GenBank/DDBJ databases">
        <authorList>
            <person name="Varghese N."/>
            <person name="Submissions S."/>
        </authorList>
    </citation>
    <scope>NUCLEOTIDE SEQUENCE [LARGE SCALE GENOMIC DNA]</scope>
    <source>
        <strain evidence="3">DSM 23405</strain>
    </source>
</reference>
<dbReference type="RefSeq" id="WP_079718895.1">
    <property type="nucleotide sequence ID" value="NZ_FUYY01000001.1"/>
</dbReference>
<dbReference type="AlphaFoldDB" id="A0A1T5A766"/>
<organism evidence="2 3">
    <name type="scientific">Salegentibacter holothuriorum</name>
    <dbReference type="NCBI Taxonomy" id="241145"/>
    <lineage>
        <taxon>Bacteria</taxon>
        <taxon>Pseudomonadati</taxon>
        <taxon>Bacteroidota</taxon>
        <taxon>Flavobacteriia</taxon>
        <taxon>Flavobacteriales</taxon>
        <taxon>Flavobacteriaceae</taxon>
        <taxon>Salegentibacter</taxon>
    </lineage>
</organism>